<gene>
    <name evidence="2" type="ORF">GMARGA_LOCUS26883</name>
</gene>
<dbReference type="SUPFAM" id="SSF48295">
    <property type="entry name" value="TrpR-like"/>
    <property type="match status" value="1"/>
</dbReference>
<dbReference type="Pfam" id="PF09607">
    <property type="entry name" value="BrkDBD"/>
    <property type="match status" value="1"/>
</dbReference>
<accession>A0ABN7W5H0</accession>
<reference evidence="2 3" key="1">
    <citation type="submission" date="2021-06" db="EMBL/GenBank/DDBJ databases">
        <authorList>
            <person name="Kallberg Y."/>
            <person name="Tangrot J."/>
            <person name="Rosling A."/>
        </authorList>
    </citation>
    <scope>NUCLEOTIDE SEQUENCE [LARGE SCALE GENOMIC DNA]</scope>
    <source>
        <strain evidence="2 3">120-4 pot B 10/14</strain>
    </source>
</reference>
<proteinExistence type="predicted"/>
<dbReference type="Proteomes" id="UP000789901">
    <property type="component" value="Unassembled WGS sequence"/>
</dbReference>
<dbReference type="InterPro" id="IPR010921">
    <property type="entry name" value="Trp_repressor/repl_initiator"/>
</dbReference>
<name>A0ABN7W5H0_GIGMA</name>
<feature type="non-terminal residue" evidence="2">
    <location>
        <position position="1"/>
    </location>
</feature>
<dbReference type="InterPro" id="IPR018586">
    <property type="entry name" value="Brinker_DNA-bd"/>
</dbReference>
<feature type="domain" description="Brinker DNA-binding" evidence="1">
    <location>
        <begin position="41"/>
        <end position="82"/>
    </location>
</feature>
<comment type="caution">
    <text evidence="2">The sequence shown here is derived from an EMBL/GenBank/DDBJ whole genome shotgun (WGS) entry which is preliminary data.</text>
</comment>
<sequence length="107" mass="12447">LQQKSHLSDGRSCAAHVKHGCLYLGLRAHITNKNHCSWSVKEKLMVLCYLKRTNSVRATAKHFEIEPKQVCDWHNKKQELLNVALYVLMLNYGQQARYLLLEKKLVD</sequence>
<dbReference type="EMBL" id="CAJVQB010032027">
    <property type="protein sequence ID" value="CAG8817761.1"/>
    <property type="molecule type" value="Genomic_DNA"/>
</dbReference>
<evidence type="ECO:0000259" key="1">
    <source>
        <dbReference type="Pfam" id="PF09607"/>
    </source>
</evidence>
<keyword evidence="3" id="KW-1185">Reference proteome</keyword>
<evidence type="ECO:0000313" key="3">
    <source>
        <dbReference type="Proteomes" id="UP000789901"/>
    </source>
</evidence>
<evidence type="ECO:0000313" key="2">
    <source>
        <dbReference type="EMBL" id="CAG8817761.1"/>
    </source>
</evidence>
<protein>
    <submittedName>
        <fullName evidence="2">36087_t:CDS:1</fullName>
    </submittedName>
</protein>
<dbReference type="Gene3D" id="1.10.10.60">
    <property type="entry name" value="Homeodomain-like"/>
    <property type="match status" value="1"/>
</dbReference>
<organism evidence="2 3">
    <name type="scientific">Gigaspora margarita</name>
    <dbReference type="NCBI Taxonomy" id="4874"/>
    <lineage>
        <taxon>Eukaryota</taxon>
        <taxon>Fungi</taxon>
        <taxon>Fungi incertae sedis</taxon>
        <taxon>Mucoromycota</taxon>
        <taxon>Glomeromycotina</taxon>
        <taxon>Glomeromycetes</taxon>
        <taxon>Diversisporales</taxon>
        <taxon>Gigasporaceae</taxon>
        <taxon>Gigaspora</taxon>
    </lineage>
</organism>